<name>A0A127K5R8_9RHOO</name>
<sequence length="163" mass="16776">MLKSVLGASTVVTLGYGGNAAAASISCVAKVRDLASGGPPAGTAQFTMIEPKPTQAKTNWGWLRVDVRRYDLLKKGPAFDAFEAGGKIYKTSAPDVEVVGASLAKNQNGYPKDAWVLAYFDDSGALVSTYPSEQLAEPGATPAAQSCLASVNPGAVGNFTFGG</sequence>
<dbReference type="EMBL" id="CP014646">
    <property type="protein sequence ID" value="AMO37306.1"/>
    <property type="molecule type" value="Genomic_DNA"/>
</dbReference>
<reference evidence="2" key="1">
    <citation type="submission" date="2016-03" db="EMBL/GenBank/DDBJ databases">
        <authorList>
            <person name="Ma C."/>
            <person name="Zhou S."/>
            <person name="Yang G."/>
        </authorList>
    </citation>
    <scope>NUCLEOTIDE SEQUENCE [LARGE SCALE GENOMIC DNA]</scope>
    <source>
        <strain evidence="2">SgZ-1</strain>
    </source>
</reference>
<gene>
    <name evidence="1" type="ORF">AC731_010280</name>
</gene>
<dbReference type="AlphaFoldDB" id="A0A127K5R8"/>
<dbReference type="Proteomes" id="UP000036902">
    <property type="component" value="Chromosome"/>
</dbReference>
<evidence type="ECO:0000313" key="2">
    <source>
        <dbReference type="Proteomes" id="UP000036902"/>
    </source>
</evidence>
<evidence type="ECO:0000313" key="1">
    <source>
        <dbReference type="EMBL" id="AMO37306.1"/>
    </source>
</evidence>
<protein>
    <submittedName>
        <fullName evidence="1">Uncharacterized protein</fullName>
    </submittedName>
</protein>
<accession>A0A127K5R8</accession>
<dbReference type="PROSITE" id="PS51257">
    <property type="entry name" value="PROKAR_LIPOPROTEIN"/>
    <property type="match status" value="1"/>
</dbReference>
<keyword evidence="2" id="KW-1185">Reference proteome</keyword>
<dbReference type="KEGG" id="thu:AC731_010280"/>
<organism evidence="1 2">
    <name type="scientific">Thauera humireducens</name>
    <dbReference type="NCBI Taxonomy" id="1134435"/>
    <lineage>
        <taxon>Bacteria</taxon>
        <taxon>Pseudomonadati</taxon>
        <taxon>Pseudomonadota</taxon>
        <taxon>Betaproteobacteria</taxon>
        <taxon>Rhodocyclales</taxon>
        <taxon>Zoogloeaceae</taxon>
        <taxon>Thauera</taxon>
    </lineage>
</organism>
<dbReference type="STRING" id="1134435.AC731_010280"/>
<proteinExistence type="predicted"/>